<evidence type="ECO:0000256" key="4">
    <source>
        <dbReference type="ARBA" id="ARBA00023187"/>
    </source>
</evidence>
<dbReference type="GO" id="GO:0003723">
    <property type="term" value="F:RNA binding"/>
    <property type="evidence" value="ECO:0007669"/>
    <property type="project" value="UniProtKB-UniRule"/>
</dbReference>
<sequence>MLLVMILDSARKSSISTWPIIIRLAYHPMSATDASGRERRSTMKSVKADLQLKKAMITQPKREAVRRIMPTSQLVSAPSLLEAQVKVESPQPKRPVVKHQSPILVTSIIPKQEKSTLMAELDWDLDLEYDPMLPSDYDKISRERRERRGMEIEIEEEERKRRAREERDTKPSRERSSVPPASTSGSTTGFSKRVNNDEEDDELPMMGKKFASSGGGASGGVAIAPPPSLQDSPSSSSSSSAINPAAGGAGALGVAAKIMAKYGFREGQGLGRQQQGIAAALQVEKTSKRGGRIINDKDPIMPAPPPPTSNSPAPPKVEPTIAEIMKNPSKVIYLRNMVGPGEVDADLEPETRDECQAKYGDVNKVVIFEVPNVADDEAVRIFVEFKRMEAAIKAVIDLNGRFFGGRQVKAGFYNVERFLNMELND</sequence>
<dbReference type="PANTHER" id="PTHR13288">
    <property type="entry name" value="SPLICING FACTOR 45 SPF45"/>
    <property type="match status" value="1"/>
</dbReference>
<feature type="domain" description="G-patch" evidence="11">
    <location>
        <begin position="251"/>
        <end position="297"/>
    </location>
</feature>
<keyword evidence="2 8" id="KW-0507">mRNA processing</keyword>
<dbReference type="GO" id="GO:0071011">
    <property type="term" value="C:precatalytic spliceosome"/>
    <property type="evidence" value="ECO:0007669"/>
    <property type="project" value="TreeGrafter"/>
</dbReference>
<evidence type="ECO:0000256" key="2">
    <source>
        <dbReference type="ARBA" id="ARBA00022664"/>
    </source>
</evidence>
<evidence type="ECO:0000256" key="6">
    <source>
        <dbReference type="ARBA" id="ARBA00065586"/>
    </source>
</evidence>
<feature type="compositionally biased region" description="Pro residues" evidence="9">
    <location>
        <begin position="301"/>
        <end position="315"/>
    </location>
</feature>
<dbReference type="SMART" id="SM00443">
    <property type="entry name" value="G_patch"/>
    <property type="match status" value="1"/>
</dbReference>
<dbReference type="CDD" id="cd12647">
    <property type="entry name" value="RRM_UHM_SPF45"/>
    <property type="match status" value="1"/>
</dbReference>
<dbReference type="InterPro" id="IPR034653">
    <property type="entry name" value="SPF45_RRM"/>
</dbReference>
<evidence type="ECO:0000313" key="12">
    <source>
        <dbReference type="EMBL" id="CAG4635005.1"/>
    </source>
</evidence>
<protein>
    <recommendedName>
        <fullName evidence="7 8">Splicing factor 45</fullName>
    </recommendedName>
    <alternativeName>
        <fullName evidence="8">RNA-binding motif protein 17</fullName>
    </alternativeName>
</protein>
<evidence type="ECO:0000259" key="11">
    <source>
        <dbReference type="PROSITE" id="PS50174"/>
    </source>
</evidence>
<gene>
    <name evidence="12" type="primary">EOG090X0BIL</name>
</gene>
<dbReference type="SMART" id="SM00361">
    <property type="entry name" value="RRM_1"/>
    <property type="match status" value="1"/>
</dbReference>
<dbReference type="FunFam" id="3.30.70.330:FF:000079">
    <property type="entry name" value="Putative splicing factor 45"/>
    <property type="match status" value="1"/>
</dbReference>
<dbReference type="PROSITE" id="PS50174">
    <property type="entry name" value="G_PATCH"/>
    <property type="match status" value="1"/>
</dbReference>
<evidence type="ECO:0000256" key="9">
    <source>
        <dbReference type="SAM" id="MobiDB-lite"/>
    </source>
</evidence>
<evidence type="ECO:0000259" key="10">
    <source>
        <dbReference type="PROSITE" id="PS50102"/>
    </source>
</evidence>
<dbReference type="InterPro" id="IPR040052">
    <property type="entry name" value="RBM17"/>
</dbReference>
<dbReference type="PANTHER" id="PTHR13288:SF8">
    <property type="entry name" value="SPLICING FACTOR 45"/>
    <property type="match status" value="1"/>
</dbReference>
<comment type="subcellular location">
    <subcellularLocation>
        <location evidence="1 8">Nucleus</location>
    </subcellularLocation>
</comment>
<feature type="compositionally biased region" description="Polar residues" evidence="9">
    <location>
        <begin position="179"/>
        <end position="190"/>
    </location>
</feature>
<dbReference type="Gene3D" id="3.30.70.330">
    <property type="match status" value="1"/>
</dbReference>
<feature type="compositionally biased region" description="Low complexity" evidence="9">
    <location>
        <begin position="229"/>
        <end position="242"/>
    </location>
</feature>
<dbReference type="InterPro" id="IPR035979">
    <property type="entry name" value="RBD_domain_sf"/>
</dbReference>
<evidence type="ECO:0000256" key="3">
    <source>
        <dbReference type="ARBA" id="ARBA00022884"/>
    </source>
</evidence>
<dbReference type="GO" id="GO:0000380">
    <property type="term" value="P:alternative mRNA splicing, via spliceosome"/>
    <property type="evidence" value="ECO:0007669"/>
    <property type="project" value="TreeGrafter"/>
</dbReference>
<dbReference type="GO" id="GO:0045292">
    <property type="term" value="P:mRNA cis splicing, via spliceosome"/>
    <property type="evidence" value="ECO:0007669"/>
    <property type="project" value="UniProtKB-UniRule"/>
</dbReference>
<dbReference type="Pfam" id="PF00076">
    <property type="entry name" value="RRM_1"/>
    <property type="match status" value="1"/>
</dbReference>
<feature type="region of interest" description="Disordered" evidence="9">
    <location>
        <begin position="156"/>
        <end position="242"/>
    </location>
</feature>
<dbReference type="GO" id="GO:0005654">
    <property type="term" value="C:nucleoplasm"/>
    <property type="evidence" value="ECO:0007669"/>
    <property type="project" value="UniProtKB-UniRule"/>
</dbReference>
<keyword evidence="3 8" id="KW-0694">RNA-binding</keyword>
<feature type="compositionally biased region" description="Basic and acidic residues" evidence="9">
    <location>
        <begin position="156"/>
        <end position="176"/>
    </location>
</feature>
<comment type="subunit">
    <text evidence="8">Associates with the spliceosome.</text>
</comment>
<keyword evidence="5 8" id="KW-0539">Nucleus</keyword>
<keyword evidence="8" id="KW-0747">Spliceosome</keyword>
<dbReference type="PIRSF" id="PIRSF031066">
    <property type="entry name" value="Splicing_factor_SPF45"/>
    <property type="match status" value="1"/>
</dbReference>
<dbReference type="InterPro" id="IPR000467">
    <property type="entry name" value="G_patch_dom"/>
</dbReference>
<evidence type="ECO:0000256" key="5">
    <source>
        <dbReference type="ARBA" id="ARBA00023242"/>
    </source>
</evidence>
<dbReference type="EMBL" id="OC978350">
    <property type="protein sequence ID" value="CAG4635005.1"/>
    <property type="molecule type" value="Genomic_DNA"/>
</dbReference>
<evidence type="ECO:0000256" key="7">
    <source>
        <dbReference type="ARBA" id="ARBA00074919"/>
    </source>
</evidence>
<dbReference type="AlphaFoldDB" id="A0A9N6WR91"/>
<dbReference type="InterPro" id="IPR000504">
    <property type="entry name" value="RRM_dom"/>
</dbReference>
<accession>A0A9N6WR91</accession>
<dbReference type="SUPFAM" id="SSF54928">
    <property type="entry name" value="RNA-binding domain, RBD"/>
    <property type="match status" value="1"/>
</dbReference>
<dbReference type="InterPro" id="IPR003954">
    <property type="entry name" value="RRM_euk-type"/>
</dbReference>
<dbReference type="PROSITE" id="PS50102">
    <property type="entry name" value="RRM"/>
    <property type="match status" value="1"/>
</dbReference>
<comment type="subunit">
    <text evidence="6">Binds SXL. Associates with the spliceosome. Interacts with SF3B1, SF1 and U2AF2.</text>
</comment>
<comment type="function">
    <text evidence="8">Splice factor that binds to the single-stranded 3'AG at the exon/intron border and promotes its utilization in the second catalytic step. Involved in the regulation of alternative splicing and the utilization of cryptic splice sites.</text>
</comment>
<evidence type="ECO:0000256" key="8">
    <source>
        <dbReference type="PIRNR" id="PIRNR031066"/>
    </source>
</evidence>
<organism evidence="12">
    <name type="scientific">Alona affinis</name>
    <dbReference type="NCBI Taxonomy" id="381656"/>
    <lineage>
        <taxon>Eukaryota</taxon>
        <taxon>Metazoa</taxon>
        <taxon>Ecdysozoa</taxon>
        <taxon>Arthropoda</taxon>
        <taxon>Crustacea</taxon>
        <taxon>Branchiopoda</taxon>
        <taxon>Diplostraca</taxon>
        <taxon>Cladocera</taxon>
        <taxon>Anomopoda</taxon>
        <taxon>Chydoridae</taxon>
        <taxon>Alona</taxon>
    </lineage>
</organism>
<feature type="region of interest" description="Disordered" evidence="9">
    <location>
        <begin position="292"/>
        <end position="315"/>
    </location>
</feature>
<name>A0A9N6WR91_9CRUS</name>
<feature type="domain" description="RRM" evidence="10">
    <location>
        <begin position="330"/>
        <end position="415"/>
    </location>
</feature>
<dbReference type="InterPro" id="IPR012677">
    <property type="entry name" value="Nucleotide-bd_a/b_plait_sf"/>
</dbReference>
<proteinExistence type="predicted"/>
<evidence type="ECO:0000256" key="1">
    <source>
        <dbReference type="ARBA" id="ARBA00004123"/>
    </source>
</evidence>
<dbReference type="Pfam" id="PF01585">
    <property type="entry name" value="G-patch"/>
    <property type="match status" value="1"/>
</dbReference>
<reference evidence="12" key="1">
    <citation type="submission" date="2021-04" db="EMBL/GenBank/DDBJ databases">
        <authorList>
            <person name="Cornetti L."/>
        </authorList>
    </citation>
    <scope>NUCLEOTIDE SEQUENCE</scope>
</reference>
<keyword evidence="4 8" id="KW-0508">mRNA splicing</keyword>